<evidence type="ECO:0000313" key="4">
    <source>
        <dbReference type="Proteomes" id="UP001304515"/>
    </source>
</evidence>
<keyword evidence="1" id="KW-0732">Signal</keyword>
<dbReference type="RefSeq" id="WP_313325636.1">
    <property type="nucleotide sequence ID" value="NZ_CP134878.1"/>
</dbReference>
<gene>
    <name evidence="3" type="ORF">RN605_13640</name>
    <name evidence="2" type="ORF">RN608_06470</name>
</gene>
<proteinExistence type="predicted"/>
<keyword evidence="4" id="KW-1185">Reference proteome</keyword>
<reference evidence="2 4" key="1">
    <citation type="submission" date="2023-09" db="EMBL/GenBank/DDBJ databases">
        <title>Flavobacterium sp. a novel bacteria isolate from Pepper rhizosphere.</title>
        <authorList>
            <person name="Peng Y."/>
            <person name="Lee J."/>
        </authorList>
    </citation>
    <scope>NUCLEOTIDE SEQUENCE</scope>
    <source>
        <strain evidence="2">PMR2A8</strain>
        <strain evidence="3 4">PMTSA4</strain>
    </source>
</reference>
<name>A0AA96EZU4_9FLAO</name>
<evidence type="ECO:0000313" key="2">
    <source>
        <dbReference type="EMBL" id="WNM20318.1"/>
    </source>
</evidence>
<protein>
    <submittedName>
        <fullName evidence="2">Uncharacterized protein</fullName>
    </submittedName>
</protein>
<sequence length="128" mass="14337">MKTIKTLLVVVILALGSQANAQKILDKWEELNNVNQIVTKINYIANEGRYDLIPEYATILETYTAKLDVKTIEAYGFKGVSESINNLKTQATALNTNARLKTSKEEIKNNLDSFNQTLTTLIGQCKLE</sequence>
<dbReference type="AlphaFoldDB" id="A0AA96EZU4"/>
<dbReference type="EMBL" id="CP134878">
    <property type="protein sequence ID" value="WNM20318.1"/>
    <property type="molecule type" value="Genomic_DNA"/>
</dbReference>
<feature type="chain" id="PRO_5044705229" evidence="1">
    <location>
        <begin position="22"/>
        <end position="128"/>
    </location>
</feature>
<accession>A0AA96EZU4</accession>
<dbReference type="Proteomes" id="UP001304515">
    <property type="component" value="Chromosome"/>
</dbReference>
<dbReference type="KEGG" id="fcj:RN605_13640"/>
<evidence type="ECO:0000256" key="1">
    <source>
        <dbReference type="SAM" id="SignalP"/>
    </source>
</evidence>
<evidence type="ECO:0000313" key="3">
    <source>
        <dbReference type="EMBL" id="WNM21708.1"/>
    </source>
</evidence>
<organism evidence="2">
    <name type="scientific">Flavobacterium capsici</name>
    <dbReference type="NCBI Taxonomy" id="3075618"/>
    <lineage>
        <taxon>Bacteria</taxon>
        <taxon>Pseudomonadati</taxon>
        <taxon>Bacteroidota</taxon>
        <taxon>Flavobacteriia</taxon>
        <taxon>Flavobacteriales</taxon>
        <taxon>Flavobacteriaceae</taxon>
        <taxon>Flavobacterium</taxon>
    </lineage>
</organism>
<feature type="signal peptide" evidence="1">
    <location>
        <begin position="1"/>
        <end position="21"/>
    </location>
</feature>
<accession>A0AA96F033</accession>
<dbReference type="EMBL" id="CP134890">
    <property type="protein sequence ID" value="WNM21708.1"/>
    <property type="molecule type" value="Genomic_DNA"/>
</dbReference>